<dbReference type="InterPro" id="IPR011042">
    <property type="entry name" value="6-blade_b-propeller_TolB-like"/>
</dbReference>
<accession>A0A3B0TF90</accession>
<dbReference type="InterPro" id="IPR001375">
    <property type="entry name" value="Peptidase_S9_cat"/>
</dbReference>
<gene>
    <name evidence="2" type="ORF">MNBD_ALPHA09-1251</name>
</gene>
<reference evidence="2" key="1">
    <citation type="submission" date="2018-06" db="EMBL/GenBank/DDBJ databases">
        <authorList>
            <person name="Zhirakovskaya E."/>
        </authorList>
    </citation>
    <scope>NUCLEOTIDE SEQUENCE</scope>
</reference>
<evidence type="ECO:0000259" key="1">
    <source>
        <dbReference type="Pfam" id="PF00326"/>
    </source>
</evidence>
<dbReference type="GO" id="GO:0006508">
    <property type="term" value="P:proteolysis"/>
    <property type="evidence" value="ECO:0007669"/>
    <property type="project" value="InterPro"/>
</dbReference>
<evidence type="ECO:0000313" key="2">
    <source>
        <dbReference type="EMBL" id="VAW17225.1"/>
    </source>
</evidence>
<dbReference type="Pfam" id="PF00326">
    <property type="entry name" value="Peptidase_S9"/>
    <property type="match status" value="1"/>
</dbReference>
<dbReference type="GO" id="GO:0008236">
    <property type="term" value="F:serine-type peptidase activity"/>
    <property type="evidence" value="ECO:0007669"/>
    <property type="project" value="InterPro"/>
</dbReference>
<dbReference type="PANTHER" id="PTHR43056">
    <property type="entry name" value="PEPTIDASE S9 PROLYL OLIGOPEPTIDASE"/>
    <property type="match status" value="1"/>
</dbReference>
<dbReference type="InterPro" id="IPR029058">
    <property type="entry name" value="AB_hydrolase_fold"/>
</dbReference>
<dbReference type="Gene3D" id="2.120.10.30">
    <property type="entry name" value="TolB, C-terminal domain"/>
    <property type="match status" value="1"/>
</dbReference>
<organism evidence="2">
    <name type="scientific">hydrothermal vent metagenome</name>
    <dbReference type="NCBI Taxonomy" id="652676"/>
    <lineage>
        <taxon>unclassified sequences</taxon>
        <taxon>metagenomes</taxon>
        <taxon>ecological metagenomes</taxon>
    </lineage>
</organism>
<dbReference type="SUPFAM" id="SSF82171">
    <property type="entry name" value="DPP6 N-terminal domain-like"/>
    <property type="match status" value="1"/>
</dbReference>
<dbReference type="AlphaFoldDB" id="A0A3B0TF90"/>
<feature type="domain" description="Peptidase S9 prolyl oligopeptidase catalytic" evidence="1">
    <location>
        <begin position="426"/>
        <end position="635"/>
    </location>
</feature>
<sequence>MTIRPYGTWPSPIAASDVASAGVRYGLCRYDGEALYWSELRPDSGPGAAPRSVIVACDTAGAIDDVLPPPFSARSRVHEYGGGEFAVHDGRVVFVNDADQDLYVIEPGAAPRQLTQSPGWRFADMTFAPDGTRILAVAERHEAGHAHQLPQNTIVSVELFTDAVREPDLVLAGRDFYASPRFSPNGSQLAWLAWDLPHMPWEAAELWVADIGEDGGIKTPRHIAGGGGAGAFQPEWSPRGELYFIADHDGWGNLHIADADGVRPLLVSDAEFGRPLWQFGMTSYAVLGNGRIAASSWRGGRLEVGLLEVETGNWSPLDTDLVRLDSISGSTGGFAIVGGTDTKPPGVLRFASDGAVVDQLSGGQSRLAAGDISVARALRFETDTGPLHGLFYPPANANIQGPDGQCPPLVVSAHGGPTAMARRGLDLERQYWTTRGFAFLDVDYRGSFGYGRAYVRALDGAWGVLDAADVVTAARAVAEQGLADAAAMVITGSSAGGLTVLNALASSDVFAAGASAYGVADLASLASDTHKFEAGYLFALMGVDGDDGDAWAKVFGERSPLTHASRIASPVIFLQGLDDAVVPPSQSEVMAASLRERGVPVAYLEFAGEGHGFRKTETVIAALEATHGFFARILGLAPADDLPPVKIDNFS</sequence>
<dbReference type="InterPro" id="IPR050585">
    <property type="entry name" value="Xaa-Pro_dipeptidyl-ppase/CocE"/>
</dbReference>
<proteinExistence type="predicted"/>
<protein>
    <recommendedName>
        <fullName evidence="1">Peptidase S9 prolyl oligopeptidase catalytic domain-containing protein</fullName>
    </recommendedName>
</protein>
<name>A0A3B0TF90_9ZZZZ</name>
<dbReference type="SUPFAM" id="SSF53474">
    <property type="entry name" value="alpha/beta-Hydrolases"/>
    <property type="match status" value="1"/>
</dbReference>
<dbReference type="PANTHER" id="PTHR43056:SF5">
    <property type="entry name" value="PEPTIDASE S9 PROLYL OLIGOPEPTIDASE CATALYTIC DOMAIN-CONTAINING PROTEIN"/>
    <property type="match status" value="1"/>
</dbReference>
<dbReference type="Gene3D" id="3.40.50.1820">
    <property type="entry name" value="alpha/beta hydrolase"/>
    <property type="match status" value="1"/>
</dbReference>
<dbReference type="EMBL" id="UOEM01000102">
    <property type="protein sequence ID" value="VAW17225.1"/>
    <property type="molecule type" value="Genomic_DNA"/>
</dbReference>